<reference evidence="3" key="1">
    <citation type="submission" date="2022-10" db="EMBL/GenBank/DDBJ databases">
        <title>Tapping the CABI collections for fungal endophytes: first genome assemblies for Collariella, Neodidymelliopsis, Ascochyta clinopodiicola, Didymella pomorum, Didymosphaeria variabile, Neocosmospora piperis and Neocucurbitaria cava.</title>
        <authorList>
            <person name="Hill R."/>
        </authorList>
    </citation>
    <scope>NUCLEOTIDE SEQUENCE</scope>
    <source>
        <strain evidence="3">IMI 366586</strain>
    </source>
</reference>
<dbReference type="Proteomes" id="UP001140502">
    <property type="component" value="Unassembled WGS sequence"/>
</dbReference>
<feature type="domain" description="Calcineurin-like phosphoesterase" evidence="2">
    <location>
        <begin position="138"/>
        <end position="277"/>
    </location>
</feature>
<evidence type="ECO:0000256" key="1">
    <source>
        <dbReference type="SAM" id="SignalP"/>
    </source>
</evidence>
<dbReference type="PANTHER" id="PTHR32440">
    <property type="entry name" value="PHOSPHATASE DCR2-RELATED-RELATED"/>
    <property type="match status" value="1"/>
</dbReference>
<dbReference type="Gene3D" id="3.60.21.10">
    <property type="match status" value="1"/>
</dbReference>
<dbReference type="EMBL" id="JAPEUR010000007">
    <property type="protein sequence ID" value="KAJ4328741.1"/>
    <property type="molecule type" value="Genomic_DNA"/>
</dbReference>
<name>A0A9W8WMQ1_9HYPO</name>
<feature type="signal peptide" evidence="1">
    <location>
        <begin position="1"/>
        <end position="25"/>
    </location>
</feature>
<comment type="caution">
    <text evidence="3">The sequence shown here is derived from an EMBL/GenBank/DDBJ whole genome shotgun (WGS) entry which is preliminary data.</text>
</comment>
<evidence type="ECO:0000313" key="4">
    <source>
        <dbReference type="Proteomes" id="UP001140502"/>
    </source>
</evidence>
<keyword evidence="4" id="KW-1185">Reference proteome</keyword>
<dbReference type="InterPro" id="IPR004843">
    <property type="entry name" value="Calcineurin-like_PHP"/>
</dbReference>
<dbReference type="Pfam" id="PF00149">
    <property type="entry name" value="Metallophos"/>
    <property type="match status" value="1"/>
</dbReference>
<dbReference type="CDD" id="cd07383">
    <property type="entry name" value="MPP_Dcr2"/>
    <property type="match status" value="1"/>
</dbReference>
<evidence type="ECO:0000313" key="3">
    <source>
        <dbReference type="EMBL" id="KAJ4328741.1"/>
    </source>
</evidence>
<dbReference type="OrthoDB" id="783096at2759"/>
<dbReference type="GO" id="GO:0005737">
    <property type="term" value="C:cytoplasm"/>
    <property type="evidence" value="ECO:0007669"/>
    <property type="project" value="TreeGrafter"/>
</dbReference>
<dbReference type="PANTHER" id="PTHR32440:SF11">
    <property type="entry name" value="METALLOPHOSPHOESTERASE DOMAIN-CONTAINING PROTEIN"/>
    <property type="match status" value="1"/>
</dbReference>
<dbReference type="AlphaFoldDB" id="A0A9W8WMQ1"/>
<accession>A0A9W8WMQ1</accession>
<organism evidence="3 4">
    <name type="scientific">Fusarium piperis</name>
    <dbReference type="NCBI Taxonomy" id="1435070"/>
    <lineage>
        <taxon>Eukaryota</taxon>
        <taxon>Fungi</taxon>
        <taxon>Dikarya</taxon>
        <taxon>Ascomycota</taxon>
        <taxon>Pezizomycotina</taxon>
        <taxon>Sordariomycetes</taxon>
        <taxon>Hypocreomycetidae</taxon>
        <taxon>Hypocreales</taxon>
        <taxon>Nectriaceae</taxon>
        <taxon>Fusarium</taxon>
        <taxon>Fusarium solani species complex</taxon>
    </lineage>
</organism>
<sequence>MKFTTFALFAYHAACVFSMPTSAEAECGALGVMDWSTVELPDYIDRTKLRKCKEHPENIVSPNKREDSNVLQERACSPPGEGKRWGCSKSGYCWINCGSLLRGEWCWEAMNHGTGEWSKSPSTYGPIQDRLTSKVVTKILQDERGIDLAVINGDIISRDNLMSNSTGYLDQALKPLVDRGLTWASVYGNHESNNMRNVEDVFRREERFRGSRTLSMVPGKSVGITNYYLPVYDSKCTRGHRCVPKLILWFFDSRSGFNYNDLDEQGKQVQRVNWVDNKVVKWFLKERKSIQKKHKTNIPSLAFVHIPPNVFYAVQKDVGVDPRRNPGINDMFQLGQGEKFCSNGTRSDGCTWGGQDIPFMDALGSTRGLMGVFVAHHHGNSWCYPWTDKSLPGYPVQPSAGGLKICYGQHTGYGGNGDWERGSRQLLLRQDGIKKGELETWIRLETGEVVGAITLNRTFGEDEYPQSPNRKTFCEACREWDDYKPEP</sequence>
<proteinExistence type="predicted"/>
<dbReference type="InterPro" id="IPR029052">
    <property type="entry name" value="Metallo-depent_PP-like"/>
</dbReference>
<gene>
    <name evidence="3" type="ORF">N0V84_000744</name>
</gene>
<feature type="chain" id="PRO_5040800187" description="Calcineurin-like phosphoesterase domain-containing protein" evidence="1">
    <location>
        <begin position="26"/>
        <end position="487"/>
    </location>
</feature>
<evidence type="ECO:0000259" key="2">
    <source>
        <dbReference type="Pfam" id="PF00149"/>
    </source>
</evidence>
<dbReference type="GO" id="GO:0016788">
    <property type="term" value="F:hydrolase activity, acting on ester bonds"/>
    <property type="evidence" value="ECO:0007669"/>
    <property type="project" value="TreeGrafter"/>
</dbReference>
<keyword evidence="1" id="KW-0732">Signal</keyword>
<protein>
    <recommendedName>
        <fullName evidence="2">Calcineurin-like phosphoesterase domain-containing protein</fullName>
    </recommendedName>
</protein>
<dbReference type="SUPFAM" id="SSF56300">
    <property type="entry name" value="Metallo-dependent phosphatases"/>
    <property type="match status" value="1"/>
</dbReference>